<name>A0A256G1Z3_9HYPH</name>
<evidence type="ECO:0000313" key="3">
    <source>
        <dbReference type="Proteomes" id="UP000215590"/>
    </source>
</evidence>
<evidence type="ECO:0000256" key="1">
    <source>
        <dbReference type="SAM" id="Phobius"/>
    </source>
</evidence>
<keyword evidence="1" id="KW-0812">Transmembrane</keyword>
<dbReference type="Proteomes" id="UP000215590">
    <property type="component" value="Unassembled WGS sequence"/>
</dbReference>
<dbReference type="EMBL" id="NNRJ01000012">
    <property type="protein sequence ID" value="OYR21038.1"/>
    <property type="molecule type" value="Genomic_DNA"/>
</dbReference>
<reference evidence="2 3" key="1">
    <citation type="submission" date="2017-07" db="EMBL/GenBank/DDBJ databases">
        <title>Phylogenetic study on the rhizospheric bacterium Ochrobactrum sp. A44.</title>
        <authorList>
            <person name="Krzyzanowska D.M."/>
            <person name="Ossowicki A."/>
            <person name="Rajewska M."/>
            <person name="Maciag T."/>
            <person name="Kaczynski Z."/>
            <person name="Czerwicka M."/>
            <person name="Jafra S."/>
        </authorList>
    </citation>
    <scope>NUCLEOTIDE SEQUENCE [LARGE SCALE GENOMIC DNA]</scope>
    <source>
        <strain evidence="2 3">DSM 7216</strain>
    </source>
</reference>
<gene>
    <name evidence="2" type="ORF">CEV31_0658</name>
</gene>
<protein>
    <submittedName>
        <fullName evidence="2">Uncharacterized protein</fullName>
    </submittedName>
</protein>
<proteinExistence type="predicted"/>
<keyword evidence="1" id="KW-1133">Transmembrane helix</keyword>
<accession>A0A256G1Z3</accession>
<dbReference type="RefSeq" id="WP_169717303.1">
    <property type="nucleotide sequence ID" value="NZ_JBHEEK010000032.1"/>
</dbReference>
<comment type="caution">
    <text evidence="2">The sequence shown here is derived from an EMBL/GenBank/DDBJ whole genome shotgun (WGS) entry which is preliminary data.</text>
</comment>
<feature type="transmembrane region" description="Helical" evidence="1">
    <location>
        <begin position="34"/>
        <end position="52"/>
    </location>
</feature>
<sequence length="53" mass="5740">MMLKDIQALENAARMAMAGNDDPLPIQAQSLKPSYYGGLAFLIVVCAGYLFFA</sequence>
<dbReference type="AlphaFoldDB" id="A0A256G1Z3"/>
<organism evidence="2 3">
    <name type="scientific">Brucella thiophenivorans</name>
    <dbReference type="NCBI Taxonomy" id="571255"/>
    <lineage>
        <taxon>Bacteria</taxon>
        <taxon>Pseudomonadati</taxon>
        <taxon>Pseudomonadota</taxon>
        <taxon>Alphaproteobacteria</taxon>
        <taxon>Hyphomicrobiales</taxon>
        <taxon>Brucellaceae</taxon>
        <taxon>Brucella/Ochrobactrum group</taxon>
        <taxon>Brucella</taxon>
    </lineage>
</organism>
<evidence type="ECO:0000313" key="2">
    <source>
        <dbReference type="EMBL" id="OYR21038.1"/>
    </source>
</evidence>
<keyword evidence="1" id="KW-0472">Membrane</keyword>
<keyword evidence="3" id="KW-1185">Reference proteome</keyword>